<dbReference type="SUPFAM" id="SSF51905">
    <property type="entry name" value="FAD/NAD(P)-binding domain"/>
    <property type="match status" value="2"/>
</dbReference>
<gene>
    <name evidence="2" type="ORF">GCM10010307_01730</name>
</gene>
<evidence type="ECO:0000313" key="3">
    <source>
        <dbReference type="Proteomes" id="UP001500151"/>
    </source>
</evidence>
<evidence type="ECO:0000259" key="1">
    <source>
        <dbReference type="Pfam" id="PF07992"/>
    </source>
</evidence>
<proteinExistence type="predicted"/>
<dbReference type="InterPro" id="IPR023753">
    <property type="entry name" value="FAD/NAD-binding_dom"/>
</dbReference>
<sequence>MGKHIVILGGGTAGTMTANRLRRMYDEGEYRITVVDQDDDHLYQPGLLFVPFGLAQPHHLVRSRPRQLPAGIDYKQARIERVDLEARTVHLAGGVRLTYDVLVVATGATLLPEETEGLTGPGWGENVFTFYDLPGAVGLHHALERFEGGRVVIDVADLPVKCPVAPLEFAFLADWYFQRCGIRDKVQLTYATPLDGAFTKPVAAKALAGLLADKGIDLVTEFTLGEVDGTGGRLVSYDEREVPFDLAVVVPLHGGAEYVGRSSGLGDELGFVPVDPHTLQHPDFSEVFAIGDAAGLPASKAGSVAHFEGEVLVHNIARFLAGQPLDASFDGHTNCFVETGFHKALLIDFNYETEPLPGHFPGPVGLPLLKESHANHLGKLAFEWLYWHSLLPGREMPGIGSAMPERGKQHVHD</sequence>
<keyword evidence="3" id="KW-1185">Reference proteome</keyword>
<name>A0ABN3Q7L8_9ACTN</name>
<dbReference type="RefSeq" id="WP_344386789.1">
    <property type="nucleotide sequence ID" value="NZ_BAAASJ010000002.1"/>
</dbReference>
<dbReference type="InterPro" id="IPR052541">
    <property type="entry name" value="SQRD"/>
</dbReference>
<dbReference type="EMBL" id="BAAASJ010000002">
    <property type="protein sequence ID" value="GAA2619292.1"/>
    <property type="molecule type" value="Genomic_DNA"/>
</dbReference>
<dbReference type="InterPro" id="IPR036188">
    <property type="entry name" value="FAD/NAD-bd_sf"/>
</dbReference>
<accession>A0ABN3Q7L8</accession>
<reference evidence="2 3" key="1">
    <citation type="journal article" date="2019" name="Int. J. Syst. Evol. Microbiol.">
        <title>The Global Catalogue of Microorganisms (GCM) 10K type strain sequencing project: providing services to taxonomists for standard genome sequencing and annotation.</title>
        <authorList>
            <consortium name="The Broad Institute Genomics Platform"/>
            <consortium name="The Broad Institute Genome Sequencing Center for Infectious Disease"/>
            <person name="Wu L."/>
            <person name="Ma J."/>
        </authorList>
    </citation>
    <scope>NUCLEOTIDE SEQUENCE [LARGE SCALE GENOMIC DNA]</scope>
    <source>
        <strain evidence="2 3">JCM 4524</strain>
    </source>
</reference>
<dbReference type="Pfam" id="PF07992">
    <property type="entry name" value="Pyr_redox_2"/>
    <property type="match status" value="1"/>
</dbReference>
<dbReference type="PANTHER" id="PTHR43755:SF1">
    <property type="entry name" value="FAD-DEPENDENT PYRIDINE NUCLEOTIDE-DISULPHIDE OXIDOREDUCTASE"/>
    <property type="match status" value="1"/>
</dbReference>
<dbReference type="Proteomes" id="UP001500151">
    <property type="component" value="Unassembled WGS sequence"/>
</dbReference>
<protein>
    <submittedName>
        <fullName evidence="2">FAD/NAD(P)-binding oxidoreductase</fullName>
    </submittedName>
</protein>
<comment type="caution">
    <text evidence="2">The sequence shown here is derived from an EMBL/GenBank/DDBJ whole genome shotgun (WGS) entry which is preliminary data.</text>
</comment>
<feature type="domain" description="FAD/NAD(P)-binding" evidence="1">
    <location>
        <begin position="4"/>
        <end position="129"/>
    </location>
</feature>
<organism evidence="2 3">
    <name type="scientific">Streptomyces vastus</name>
    <dbReference type="NCBI Taxonomy" id="285451"/>
    <lineage>
        <taxon>Bacteria</taxon>
        <taxon>Bacillati</taxon>
        <taxon>Actinomycetota</taxon>
        <taxon>Actinomycetes</taxon>
        <taxon>Kitasatosporales</taxon>
        <taxon>Streptomycetaceae</taxon>
        <taxon>Streptomyces</taxon>
    </lineage>
</organism>
<evidence type="ECO:0000313" key="2">
    <source>
        <dbReference type="EMBL" id="GAA2619292.1"/>
    </source>
</evidence>
<dbReference type="PANTHER" id="PTHR43755">
    <property type="match status" value="1"/>
</dbReference>
<dbReference type="Gene3D" id="3.50.50.60">
    <property type="entry name" value="FAD/NAD(P)-binding domain"/>
    <property type="match status" value="2"/>
</dbReference>